<dbReference type="FunFam" id="3.30.70.3280:FF:000001">
    <property type="entry name" value="Peptide chain release factor 3"/>
    <property type="match status" value="1"/>
</dbReference>
<keyword evidence="11" id="KW-1185">Reference proteome</keyword>
<dbReference type="Pfam" id="PF16658">
    <property type="entry name" value="RF3_C"/>
    <property type="match status" value="1"/>
</dbReference>
<organism evidence="10 11">
    <name type="scientific">Tenacibaculum holothuriorum</name>
    <dbReference type="NCBI Taxonomy" id="1635173"/>
    <lineage>
        <taxon>Bacteria</taxon>
        <taxon>Pseudomonadati</taxon>
        <taxon>Bacteroidota</taxon>
        <taxon>Flavobacteriia</taxon>
        <taxon>Flavobacteriales</taxon>
        <taxon>Flavobacteriaceae</taxon>
        <taxon>Tenacibaculum</taxon>
    </lineage>
</organism>
<dbReference type="GO" id="GO:0006449">
    <property type="term" value="P:regulation of translational termination"/>
    <property type="evidence" value="ECO:0007669"/>
    <property type="project" value="UniProtKB-UniRule"/>
</dbReference>
<evidence type="ECO:0000259" key="9">
    <source>
        <dbReference type="PROSITE" id="PS51722"/>
    </source>
</evidence>
<dbReference type="InterPro" id="IPR005225">
    <property type="entry name" value="Small_GTP-bd"/>
</dbReference>
<evidence type="ECO:0000256" key="1">
    <source>
        <dbReference type="ARBA" id="ARBA00004496"/>
    </source>
</evidence>
<dbReference type="PROSITE" id="PS51722">
    <property type="entry name" value="G_TR_2"/>
    <property type="match status" value="1"/>
</dbReference>
<dbReference type="OrthoDB" id="9801591at2"/>
<evidence type="ECO:0000256" key="6">
    <source>
        <dbReference type="ARBA" id="ARBA00023134"/>
    </source>
</evidence>
<evidence type="ECO:0000256" key="7">
    <source>
        <dbReference type="ARBA" id="ARBA00073639"/>
    </source>
</evidence>
<dbReference type="InterPro" id="IPR000795">
    <property type="entry name" value="T_Tr_GTP-bd_dom"/>
</dbReference>
<feature type="domain" description="Tr-type G" evidence="9">
    <location>
        <begin position="8"/>
        <end position="277"/>
    </location>
</feature>
<reference evidence="10 11" key="1">
    <citation type="submission" date="2015-03" db="EMBL/GenBank/DDBJ databases">
        <title>Genome sequence of Tenacibaculum sp. S2-2, isolated from intestinal microbiota of sea cucumber, Apostichopus japonicas.</title>
        <authorList>
            <person name="Shao Z."/>
            <person name="Wang L."/>
            <person name="Li X."/>
        </authorList>
    </citation>
    <scope>NUCLEOTIDE SEQUENCE [LARGE SCALE GENOMIC DNA]</scope>
    <source>
        <strain evidence="10 11">S2-2</strain>
    </source>
</reference>
<keyword evidence="4 8" id="KW-0547">Nucleotide-binding</keyword>
<dbReference type="InterPro" id="IPR038467">
    <property type="entry name" value="RF3_dom_3_sf"/>
</dbReference>
<dbReference type="InParanoid" id="A0A1Y2PF67"/>
<dbReference type="Gene3D" id="3.40.50.300">
    <property type="entry name" value="P-loop containing nucleotide triphosphate hydrolases"/>
    <property type="match status" value="2"/>
</dbReference>
<dbReference type="SUPFAM" id="SSF54980">
    <property type="entry name" value="EF-G C-terminal domain-like"/>
    <property type="match status" value="1"/>
</dbReference>
<dbReference type="SUPFAM" id="SSF52540">
    <property type="entry name" value="P-loop containing nucleoside triphosphate hydrolases"/>
    <property type="match status" value="1"/>
</dbReference>
<dbReference type="Gene3D" id="3.30.70.3280">
    <property type="entry name" value="Peptide chain release factor 3, domain III"/>
    <property type="match status" value="1"/>
</dbReference>
<evidence type="ECO:0000256" key="3">
    <source>
        <dbReference type="ARBA" id="ARBA00022490"/>
    </source>
</evidence>
<dbReference type="GO" id="GO:0005525">
    <property type="term" value="F:GTP binding"/>
    <property type="evidence" value="ECO:0007669"/>
    <property type="project" value="UniProtKB-UniRule"/>
</dbReference>
<dbReference type="HAMAP" id="MF_00072">
    <property type="entry name" value="Rel_fac_3"/>
    <property type="match status" value="1"/>
</dbReference>
<dbReference type="CDD" id="cd04169">
    <property type="entry name" value="RF3"/>
    <property type="match status" value="1"/>
</dbReference>
<protein>
    <recommendedName>
        <fullName evidence="7 8">Peptide chain release factor 3</fullName>
        <shortName evidence="8">RF-3</shortName>
    </recommendedName>
</protein>
<dbReference type="InterPro" id="IPR009000">
    <property type="entry name" value="Transl_B-barrel_sf"/>
</dbReference>
<feature type="binding site" evidence="8">
    <location>
        <begin position="139"/>
        <end position="142"/>
    </location>
    <ligand>
        <name>GTP</name>
        <dbReference type="ChEBI" id="CHEBI:37565"/>
    </ligand>
</feature>
<keyword evidence="5 8" id="KW-0648">Protein biosynthesis</keyword>
<dbReference type="Pfam" id="PF22042">
    <property type="entry name" value="EF-G_D2"/>
    <property type="match status" value="1"/>
</dbReference>
<evidence type="ECO:0000313" key="10">
    <source>
        <dbReference type="EMBL" id="OSY88359.1"/>
    </source>
</evidence>
<comment type="caution">
    <text evidence="10">The sequence shown here is derived from an EMBL/GenBank/DDBJ whole genome shotgun (WGS) entry which is preliminary data.</text>
</comment>
<evidence type="ECO:0000256" key="8">
    <source>
        <dbReference type="HAMAP-Rule" id="MF_00072"/>
    </source>
</evidence>
<proteinExistence type="inferred from homology"/>
<dbReference type="PANTHER" id="PTHR43556:SF2">
    <property type="entry name" value="PEPTIDE CHAIN RELEASE FACTOR RF3"/>
    <property type="match status" value="1"/>
</dbReference>
<evidence type="ECO:0000256" key="4">
    <source>
        <dbReference type="ARBA" id="ARBA00022741"/>
    </source>
</evidence>
<dbReference type="InterPro" id="IPR032090">
    <property type="entry name" value="RF3_C"/>
</dbReference>
<dbReference type="PRINTS" id="PR00315">
    <property type="entry name" value="ELONGATNFCT"/>
</dbReference>
<feature type="binding site" evidence="8">
    <location>
        <begin position="85"/>
        <end position="89"/>
    </location>
    <ligand>
        <name>GTP</name>
        <dbReference type="ChEBI" id="CHEBI:37565"/>
    </ligand>
</feature>
<dbReference type="STRING" id="1635173.WH52_06240"/>
<dbReference type="PROSITE" id="PS00301">
    <property type="entry name" value="G_TR_1"/>
    <property type="match status" value="1"/>
</dbReference>
<dbReference type="InterPro" id="IPR031157">
    <property type="entry name" value="G_TR_CS"/>
</dbReference>
<dbReference type="PANTHER" id="PTHR43556">
    <property type="entry name" value="PEPTIDE CHAIN RELEASE FACTOR RF3"/>
    <property type="match status" value="1"/>
</dbReference>
<feature type="binding site" evidence="8">
    <location>
        <begin position="17"/>
        <end position="24"/>
    </location>
    <ligand>
        <name>GTP</name>
        <dbReference type="ChEBI" id="CHEBI:37565"/>
    </ligand>
</feature>
<dbReference type="AlphaFoldDB" id="A0A1Y2PF67"/>
<comment type="subcellular location">
    <subcellularLocation>
        <location evidence="1 8">Cytoplasm</location>
    </subcellularLocation>
</comment>
<evidence type="ECO:0000256" key="5">
    <source>
        <dbReference type="ARBA" id="ARBA00022917"/>
    </source>
</evidence>
<dbReference type="InterPro" id="IPR027417">
    <property type="entry name" value="P-loop_NTPase"/>
</dbReference>
<evidence type="ECO:0000256" key="2">
    <source>
        <dbReference type="ARBA" id="ARBA00009978"/>
    </source>
</evidence>
<keyword evidence="3 8" id="KW-0963">Cytoplasm</keyword>
<dbReference type="SUPFAM" id="SSF50447">
    <property type="entry name" value="Translation proteins"/>
    <property type="match status" value="1"/>
</dbReference>
<dbReference type="GO" id="GO:0005829">
    <property type="term" value="C:cytosol"/>
    <property type="evidence" value="ECO:0007669"/>
    <property type="project" value="TreeGrafter"/>
</dbReference>
<dbReference type="InterPro" id="IPR004548">
    <property type="entry name" value="PrfC"/>
</dbReference>
<comment type="similarity">
    <text evidence="2 8">Belongs to the TRAFAC class translation factor GTPase superfamily. Classic translation factor GTPase family. PrfC subfamily.</text>
</comment>
<dbReference type="GO" id="GO:0016150">
    <property type="term" value="F:translation release factor activity, codon nonspecific"/>
    <property type="evidence" value="ECO:0007669"/>
    <property type="project" value="TreeGrafter"/>
</dbReference>
<gene>
    <name evidence="8 10" type="primary">prfC</name>
    <name evidence="10" type="ORF">WH52_06240</name>
</gene>
<dbReference type="GO" id="GO:0016149">
    <property type="term" value="F:translation release factor activity, codon specific"/>
    <property type="evidence" value="ECO:0007669"/>
    <property type="project" value="UniProtKB-UniRule"/>
</dbReference>
<accession>A0A1Y2PF67</accession>
<dbReference type="InterPro" id="IPR041732">
    <property type="entry name" value="RF3_GTP-bd"/>
</dbReference>
<dbReference type="NCBIfam" id="TIGR00503">
    <property type="entry name" value="prfC"/>
    <property type="match status" value="1"/>
</dbReference>
<dbReference type="NCBIfam" id="NF001964">
    <property type="entry name" value="PRK00741.1"/>
    <property type="match status" value="1"/>
</dbReference>
<comment type="function">
    <text evidence="8">Increases the formation of ribosomal termination complexes and stimulates activities of RF-1 and RF-2. It binds guanine nucleotides and has strong preference for UGA stop codons. It may interact directly with the ribosome. The stimulation of RF-1 and RF-2 is significantly reduced by GTP and GDP, but not by GMP.</text>
</comment>
<dbReference type="GO" id="GO:0003924">
    <property type="term" value="F:GTPase activity"/>
    <property type="evidence" value="ECO:0007669"/>
    <property type="project" value="InterPro"/>
</dbReference>
<evidence type="ECO:0000313" key="11">
    <source>
        <dbReference type="Proteomes" id="UP000194221"/>
    </source>
</evidence>
<dbReference type="Proteomes" id="UP000194221">
    <property type="component" value="Unassembled WGS sequence"/>
</dbReference>
<name>A0A1Y2PF67_9FLAO</name>
<dbReference type="FunFam" id="3.40.50.300:FF:000542">
    <property type="entry name" value="Peptide chain release factor 3"/>
    <property type="match status" value="1"/>
</dbReference>
<dbReference type="EMBL" id="LAPZ01000003">
    <property type="protein sequence ID" value="OSY88359.1"/>
    <property type="molecule type" value="Genomic_DNA"/>
</dbReference>
<dbReference type="NCBIfam" id="TIGR00231">
    <property type="entry name" value="small_GTP"/>
    <property type="match status" value="1"/>
</dbReference>
<dbReference type="RefSeq" id="WP_086030086.1">
    <property type="nucleotide sequence ID" value="NZ_LAPZ01000003.1"/>
</dbReference>
<keyword evidence="6 8" id="KW-0342">GTP-binding</keyword>
<sequence length="529" mass="60354">MSFLEEIQKRRTFGIISHPDAGKTTLTEKLLLFGGAIQEAGAVKNNKIKKGATSDFMEIERQRGISVATSVLAFIYKDRKINILDTPGHKDFAEDTFRTLTAVDSVIVVIDVAKGVEPQTEKLVEVCRMRKIPMIVFINKLDREGKDAFDLLDEVEQKLGLKVTPMSFPIGMGYDFKGIYNIWEKKLNLFSGDNKTTISEGVEFDDLNNPELDTIIGEAAAETLREETELVYEVYPEFDQEEYIKGDLQPVFFGSALNNFGVKELLDAFIDIAPNPQPKQAEERLVDSKEEKLTGFVFKIHANMDPKHRDRLAFVKIVSGTFKRNTPYLHVRNNKKVKFSSPNAFFAEKKEIVEESFPGDIVGLHDTGNFKIGDTLTEGEKLNFKGIPSFSPEHFRYVNNADPMKAKQLYKGLDQLMDEGVAQLFTLDMNGRRIIGTVGALQYEVIQYRLEHEYGAKCTYENIHVHKACWVQPEDEKNEEFKEFKRVKQRYLAKDKQGQLVFLADSPFTIQMTQSKYPTVKLHFTSEFE</sequence>
<dbReference type="Pfam" id="PF00009">
    <property type="entry name" value="GTP_EFTU"/>
    <property type="match status" value="1"/>
</dbReference>
<dbReference type="InterPro" id="IPR035647">
    <property type="entry name" value="EFG_III/V"/>
</dbReference>
<dbReference type="InterPro" id="IPR053905">
    <property type="entry name" value="EF-G-like_DII"/>
</dbReference>